<comment type="caution">
    <text evidence="1">The sequence shown here is derived from an EMBL/GenBank/DDBJ whole genome shotgun (WGS) entry which is preliminary data.</text>
</comment>
<evidence type="ECO:0000313" key="2">
    <source>
        <dbReference type="Proteomes" id="UP001139646"/>
    </source>
</evidence>
<accession>A0ABS9X251</accession>
<reference evidence="1" key="1">
    <citation type="submission" date="2022-01" db="EMBL/GenBank/DDBJ databases">
        <title>Colwellia maritima, isolated from seawater.</title>
        <authorList>
            <person name="Kristyanto S."/>
            <person name="Jung J."/>
            <person name="Jeon C.O."/>
        </authorList>
    </citation>
    <scope>NUCLEOTIDE SEQUENCE</scope>
    <source>
        <strain evidence="1">MSW7</strain>
    </source>
</reference>
<sequence length="364" mass="38827">MMNMLPSIVETGGKFYVAFNSNDGTYTEVCFLKIDNDADLVTDFGLNGVRCTTEKSSLSVNDTAYNGKDIFAVGKVEAGDNNLLVIQIDKDGDFIDHTPGDLADSPHIMQDISGINLNDEGMAVYNPNNNEILVVGNVETSDGDKDVFAWLLDEDGIAMSTFNGGNARFYDVNSTDDTVNAAVSKKESDFTAHLVGATVLANGKKEALIIALDKTSDLETNFGGSGIVTYDADGDLGAGTGSSEFTDIVFEGSKLYVSGTLFDSQTKQFATHIKMSDGTIDDEDLPASGYKKISYGGDSAFAQSISLDGHKTMWLSGYVEAGGETDMIISAVDDEGDLCNNDCENDFADGKETFSHSALLQTIV</sequence>
<keyword evidence="2" id="KW-1185">Reference proteome</keyword>
<dbReference type="EMBL" id="JAKKSL010000002">
    <property type="protein sequence ID" value="MCI2283872.1"/>
    <property type="molecule type" value="Genomic_DNA"/>
</dbReference>
<name>A0ABS9X251_9GAMM</name>
<evidence type="ECO:0000313" key="1">
    <source>
        <dbReference type="EMBL" id="MCI2283872.1"/>
    </source>
</evidence>
<dbReference type="SUPFAM" id="SSF50956">
    <property type="entry name" value="Thermostable phytase (3-phytase)"/>
    <property type="match status" value="1"/>
</dbReference>
<gene>
    <name evidence="1" type="ORF">L3081_11260</name>
</gene>
<dbReference type="Proteomes" id="UP001139646">
    <property type="component" value="Unassembled WGS sequence"/>
</dbReference>
<organism evidence="1 2">
    <name type="scientific">Colwellia maritima</name>
    <dbReference type="NCBI Taxonomy" id="2912588"/>
    <lineage>
        <taxon>Bacteria</taxon>
        <taxon>Pseudomonadati</taxon>
        <taxon>Pseudomonadota</taxon>
        <taxon>Gammaproteobacteria</taxon>
        <taxon>Alteromonadales</taxon>
        <taxon>Colwelliaceae</taxon>
        <taxon>Colwellia</taxon>
    </lineage>
</organism>
<dbReference type="RefSeq" id="WP_242286174.1">
    <property type="nucleotide sequence ID" value="NZ_JAKKSL010000002.1"/>
</dbReference>
<protein>
    <submittedName>
        <fullName evidence="1">Uncharacterized protein</fullName>
    </submittedName>
</protein>
<proteinExistence type="predicted"/>